<feature type="domain" description="RDRP core" evidence="2">
    <location>
        <begin position="293"/>
        <end position="869"/>
    </location>
</feature>
<comment type="catalytic activity">
    <reaction evidence="1">
        <text>RNA(n) + a ribonucleoside 5'-triphosphate = RNA(n+1) + diphosphate</text>
        <dbReference type="Rhea" id="RHEA:21248"/>
        <dbReference type="Rhea" id="RHEA-COMP:14527"/>
        <dbReference type="Rhea" id="RHEA-COMP:17342"/>
        <dbReference type="ChEBI" id="CHEBI:33019"/>
        <dbReference type="ChEBI" id="CHEBI:61557"/>
        <dbReference type="ChEBI" id="CHEBI:140395"/>
        <dbReference type="EC" id="2.7.7.48"/>
    </reaction>
</comment>
<keyword evidence="1" id="KW-0548">Nucleotidyltransferase</keyword>
<dbReference type="EC" id="2.7.7.48" evidence="1"/>
<dbReference type="PANTHER" id="PTHR23079:SF55">
    <property type="entry name" value="RNA-DIRECTED RNA POLYMERASE"/>
    <property type="match status" value="1"/>
</dbReference>
<sequence length="1085" mass="128750">MKYTFNEYYDFEQLLYKFRQHKNQMVSIEKSGMYLMFHSEINPLKRLIDIIIELGKQVFIKITIELVTVHFIQIEELKDHQIISIKLLSPPQFNITLNDKRRNESNKTRSDWQRIHNLLLDQVRCQVRRLILINNSMIRMKIRNIEDNYYFIQQFNNIMLQYNLLNPKPVIEEGQLYDKEQVYRFPDDLSFQLKYNLLCALSNNRINSIDNLKLIAEYSNKSEHKFYTQNDKFIDVLFAQLMKGWKFLGTSYNYQDQRHNLQLFSLTLKNLKTEFINHQTQDIRIVNIRRISLTPSGIMYHFKLPEQSNLVQRIFKDHLDCFLRLNFEDENLTPIFNMQYVCQYFFPKIFDNGIRIEGNFYQLLTWSSSQLRTAQCWLFNFKQANITRVQMIEQLGDFTNLKINEVAKNAARLGQSFSSSLSFQFKQDVNIIHEPDVYDSDQNNYTDGIGKISRNLIQQIREKLQNFNISAIQIRYHGAKGVLLLNDDLEDNTIVIRKSMQKYTPAQNANLKQIELLDFNKFRGGYLNRQIIMLLISLNVVEDNFQKIFYEHLQKLDDLQFKDSSIYKYFNLDYCSEIEGMPPVTKILTELINDGMQLDHYFIEGIMNRLKRRGLLLLKNKCNILVDQAGRFLGVTDDYNLLNENEVYVCVKNINSEVECISGNVCVVRNPCLHPGDVRVVRAISEQEIRQRFDKNPYAEFFNCIVFPRKGKSLPCQSAGGDLDGDLYYVAWDERIVPHLQDVYPPMNYQAPAPNALQRVDAIYGNQEDYFQEQKMKEFLFTYLNSDVLGKIDNSHLGIAEKSYLKAKDEKCLKLAILHSDAVDFVKHGIEVKIPTNLKCNLWPDYMEKENKLIQFDGQSILGRIYREICNIVKTQQDLLEQDYKGYNNPTLPSMEIRYIYKYRQYLDEINNQNIDVAQQSAQNYVRLFTHDLDQVCECIKSLFKDINNLCNLYDIQSEYEIYTGNFTNFNKHDKLKKKLNIDIMQKRVLMQLIQMKQFILKSLKLDELDEETKMYKISLMHFILQYSPTSNLNLEDNFLREIKKQFDRSGVFKRLTEYEKWYRGLSWFFLYEDLIKKNDVEELI</sequence>
<dbReference type="GO" id="GO:0030422">
    <property type="term" value="P:siRNA processing"/>
    <property type="evidence" value="ECO:0007669"/>
    <property type="project" value="TreeGrafter"/>
</dbReference>
<accession>A0A8G1G0Q9</accession>
<evidence type="ECO:0000259" key="2">
    <source>
        <dbReference type="Pfam" id="PF05183"/>
    </source>
</evidence>
<dbReference type="GO" id="GO:0003723">
    <property type="term" value="F:RNA binding"/>
    <property type="evidence" value="ECO:0007669"/>
    <property type="project" value="UniProtKB-KW"/>
</dbReference>
<keyword evidence="1" id="KW-0694">RNA-binding</keyword>
<dbReference type="PANTHER" id="PTHR23079">
    <property type="entry name" value="RNA-DEPENDENT RNA POLYMERASE"/>
    <property type="match status" value="1"/>
</dbReference>
<protein>
    <recommendedName>
        <fullName evidence="1">RNA-dependent RNA polymerase</fullName>
        <ecNumber evidence="1">2.7.7.48</ecNumber>
    </recommendedName>
</protein>
<dbReference type="Pfam" id="PF05183">
    <property type="entry name" value="RdRP"/>
    <property type="match status" value="1"/>
</dbReference>
<dbReference type="InterPro" id="IPR057596">
    <property type="entry name" value="RDRP_core"/>
</dbReference>
<dbReference type="EMBL" id="MW715707">
    <property type="protein sequence ID" value="QZA51933.1"/>
    <property type="molecule type" value="Genomic_DNA"/>
</dbReference>
<keyword evidence="1 3" id="KW-0696">RNA-directed RNA polymerase</keyword>
<evidence type="ECO:0000313" key="3">
    <source>
        <dbReference type="EMBL" id="QZA51933.1"/>
    </source>
</evidence>
<organism evidence="3">
    <name type="scientific">Paramecium bursaria</name>
    <dbReference type="NCBI Taxonomy" id="74790"/>
    <lineage>
        <taxon>Eukaryota</taxon>
        <taxon>Sar</taxon>
        <taxon>Alveolata</taxon>
        <taxon>Ciliophora</taxon>
        <taxon>Intramacronucleata</taxon>
        <taxon>Oligohymenophorea</taxon>
        <taxon>Peniculida</taxon>
        <taxon>Parameciidae</taxon>
        <taxon>Paramecium</taxon>
    </lineage>
</organism>
<comment type="similarity">
    <text evidence="1">Belongs to the RdRP family.</text>
</comment>
<proteinExistence type="inferred from homology"/>
<reference evidence="3" key="1">
    <citation type="journal article" name="Roy. Soc. Open Sci.">
        <title>Characterization of the RNA-interference pathway as a tool for reverse genetic analysis in the nascent phototrophic endosymbiosis, Paramecium bursaria.</title>
        <authorList>
            <person name="Jenkins B.H."/>
            <person name="Maguire F."/>
            <person name="Leonard G."/>
            <person name="Eaton J.D."/>
            <person name="West S."/>
            <person name="Housden B.E."/>
            <person name="Milner D.S."/>
            <person name="Richards T.A."/>
        </authorList>
    </citation>
    <scope>NUCLEOTIDE SEQUENCE</scope>
    <source>
        <strain evidence="3">186b</strain>
    </source>
</reference>
<name>A0A8G1G0Q9_9CILI</name>
<dbReference type="GO" id="GO:0031380">
    <property type="term" value="C:nuclear RNA-directed RNA polymerase complex"/>
    <property type="evidence" value="ECO:0007669"/>
    <property type="project" value="TreeGrafter"/>
</dbReference>
<keyword evidence="1" id="KW-0808">Transferase</keyword>
<evidence type="ECO:0000256" key="1">
    <source>
        <dbReference type="RuleBase" id="RU363098"/>
    </source>
</evidence>
<dbReference type="GO" id="GO:0003968">
    <property type="term" value="F:RNA-directed RNA polymerase activity"/>
    <property type="evidence" value="ECO:0007669"/>
    <property type="project" value="UniProtKB-KW"/>
</dbReference>
<dbReference type="InterPro" id="IPR007855">
    <property type="entry name" value="RDRP"/>
</dbReference>
<dbReference type="AlphaFoldDB" id="A0A8G1G0Q9"/>
<gene>
    <name evidence="3" type="primary">rdr1/4</name>
</gene>